<evidence type="ECO:0000313" key="2">
    <source>
        <dbReference type="EMBL" id="OGF30869.1"/>
    </source>
</evidence>
<accession>A0A1F5SW75</accession>
<dbReference type="EMBL" id="MFGJ01000008">
    <property type="protein sequence ID" value="OGF30869.1"/>
    <property type="molecule type" value="Genomic_DNA"/>
</dbReference>
<dbReference type="STRING" id="1798002.A2478_00235"/>
<keyword evidence="1" id="KW-1133">Transmembrane helix</keyword>
<dbReference type="Gene3D" id="3.30.700.10">
    <property type="entry name" value="Glycoprotein, Type 4 Pilin"/>
    <property type="match status" value="1"/>
</dbReference>
<dbReference type="Proteomes" id="UP000179001">
    <property type="component" value="Unassembled WGS sequence"/>
</dbReference>
<proteinExistence type="predicted"/>
<name>A0A1F5SW75_9BACT</name>
<sequence>MENRRAFTLIEMMIVVAMLGILVVVAIPFIMRYMDRFERQEVLGEINKYAPGIAVKNYREEKDQVIVTVADDNCATVYKVKKVDGKLDTIMMSFHCNNGDRQPSYATNPNLKKIPVEKPEKKINERRPTL</sequence>
<keyword evidence="1" id="KW-0812">Transmembrane</keyword>
<evidence type="ECO:0008006" key="4">
    <source>
        <dbReference type="Google" id="ProtNLM"/>
    </source>
</evidence>
<comment type="caution">
    <text evidence="2">The sequence shown here is derived from an EMBL/GenBank/DDBJ whole genome shotgun (WGS) entry which is preliminary data.</text>
</comment>
<dbReference type="AlphaFoldDB" id="A0A1F5SW75"/>
<organism evidence="2 3">
    <name type="scientific">Candidatus Falkowbacteria bacterium RIFOXYC2_FULL_36_12</name>
    <dbReference type="NCBI Taxonomy" id="1798002"/>
    <lineage>
        <taxon>Bacteria</taxon>
        <taxon>Candidatus Falkowiibacteriota</taxon>
    </lineage>
</organism>
<evidence type="ECO:0000313" key="3">
    <source>
        <dbReference type="Proteomes" id="UP000179001"/>
    </source>
</evidence>
<feature type="transmembrane region" description="Helical" evidence="1">
    <location>
        <begin position="6"/>
        <end position="30"/>
    </location>
</feature>
<reference evidence="2 3" key="1">
    <citation type="journal article" date="2016" name="Nat. Commun.">
        <title>Thousands of microbial genomes shed light on interconnected biogeochemical processes in an aquifer system.</title>
        <authorList>
            <person name="Anantharaman K."/>
            <person name="Brown C.T."/>
            <person name="Hug L.A."/>
            <person name="Sharon I."/>
            <person name="Castelle C.J."/>
            <person name="Probst A.J."/>
            <person name="Thomas B.C."/>
            <person name="Singh A."/>
            <person name="Wilkins M.J."/>
            <person name="Karaoz U."/>
            <person name="Brodie E.L."/>
            <person name="Williams K.H."/>
            <person name="Hubbard S.S."/>
            <person name="Banfield J.F."/>
        </authorList>
    </citation>
    <scope>NUCLEOTIDE SEQUENCE [LARGE SCALE GENOMIC DNA]</scope>
</reference>
<keyword evidence="1" id="KW-0472">Membrane</keyword>
<dbReference type="Pfam" id="PF07963">
    <property type="entry name" value="N_methyl"/>
    <property type="match status" value="1"/>
</dbReference>
<dbReference type="NCBIfam" id="TIGR02532">
    <property type="entry name" value="IV_pilin_GFxxxE"/>
    <property type="match status" value="1"/>
</dbReference>
<protein>
    <recommendedName>
        <fullName evidence="4">Type II secretion system protein GspG C-terminal domain-containing protein</fullName>
    </recommendedName>
</protein>
<dbReference type="InterPro" id="IPR012902">
    <property type="entry name" value="N_methyl_site"/>
</dbReference>
<evidence type="ECO:0000256" key="1">
    <source>
        <dbReference type="SAM" id="Phobius"/>
    </source>
</evidence>
<dbReference type="InterPro" id="IPR045584">
    <property type="entry name" value="Pilin-like"/>
</dbReference>
<gene>
    <name evidence="2" type="ORF">A2478_00235</name>
</gene>
<dbReference type="SUPFAM" id="SSF54523">
    <property type="entry name" value="Pili subunits"/>
    <property type="match status" value="1"/>
</dbReference>